<gene>
    <name evidence="8" type="ORF">HNR39_001115</name>
</gene>
<accession>A0A840RQM2</accession>
<evidence type="ECO:0000259" key="7">
    <source>
        <dbReference type="PROSITE" id="PS50075"/>
    </source>
</evidence>
<dbReference type="RefSeq" id="WP_245182315.1">
    <property type="nucleotide sequence ID" value="NZ_JAAOZT010000006.1"/>
</dbReference>
<dbReference type="EMBL" id="JACHHQ010000002">
    <property type="protein sequence ID" value="MBB5199288.1"/>
    <property type="molecule type" value="Genomic_DNA"/>
</dbReference>
<dbReference type="InterPro" id="IPR020806">
    <property type="entry name" value="PKS_PP-bd"/>
</dbReference>
<dbReference type="GO" id="GO:0030729">
    <property type="term" value="F:acetoacetate-CoA ligase activity"/>
    <property type="evidence" value="ECO:0007669"/>
    <property type="project" value="UniProtKB-EC"/>
</dbReference>
<evidence type="ECO:0000256" key="1">
    <source>
        <dbReference type="ARBA" id="ARBA00006432"/>
    </source>
</evidence>
<keyword evidence="3" id="KW-0597">Phosphoprotein</keyword>
<dbReference type="InterPro" id="IPR009081">
    <property type="entry name" value="PP-bd_ACP"/>
</dbReference>
<keyword evidence="6" id="KW-0067">ATP-binding</keyword>
<dbReference type="GO" id="GO:0005524">
    <property type="term" value="F:ATP binding"/>
    <property type="evidence" value="ECO:0007669"/>
    <property type="project" value="UniProtKB-KW"/>
</dbReference>
<evidence type="ECO:0000256" key="6">
    <source>
        <dbReference type="ARBA" id="ARBA00022840"/>
    </source>
</evidence>
<dbReference type="InterPro" id="IPR001031">
    <property type="entry name" value="Thioesterase"/>
</dbReference>
<protein>
    <submittedName>
        <fullName evidence="8">Acetoacetyl-CoA synthetase</fullName>
        <ecNumber evidence="8">6.2.1.16</ecNumber>
    </submittedName>
</protein>
<dbReference type="EC" id="6.2.1.16" evidence="8"/>
<dbReference type="InterPro" id="IPR000873">
    <property type="entry name" value="AMP-dep_synth/lig_dom"/>
</dbReference>
<name>A0A840RQM2_9BURK</name>
<comment type="similarity">
    <text evidence="1">Belongs to the ATP-dependent AMP-binding enzyme family.</text>
</comment>
<dbReference type="SMART" id="SM00823">
    <property type="entry name" value="PKS_PP"/>
    <property type="match status" value="1"/>
</dbReference>
<organism evidence="8 9">
    <name type="scientific">Glaciimonas immobilis</name>
    <dbReference type="NCBI Taxonomy" id="728004"/>
    <lineage>
        <taxon>Bacteria</taxon>
        <taxon>Pseudomonadati</taxon>
        <taxon>Pseudomonadota</taxon>
        <taxon>Betaproteobacteria</taxon>
        <taxon>Burkholderiales</taxon>
        <taxon>Oxalobacteraceae</taxon>
        <taxon>Glaciimonas</taxon>
    </lineage>
</organism>
<keyword evidence="2" id="KW-0596">Phosphopantetheine</keyword>
<dbReference type="PROSITE" id="PS00012">
    <property type="entry name" value="PHOSPHOPANTETHEINE"/>
    <property type="match status" value="1"/>
</dbReference>
<keyword evidence="4 8" id="KW-0436">Ligase</keyword>
<dbReference type="SUPFAM" id="SSF53474">
    <property type="entry name" value="alpha/beta-Hydrolases"/>
    <property type="match status" value="1"/>
</dbReference>
<dbReference type="AlphaFoldDB" id="A0A840RQM2"/>
<reference evidence="8 9" key="1">
    <citation type="submission" date="2020-08" db="EMBL/GenBank/DDBJ databases">
        <title>Genomic Encyclopedia of Type Strains, Phase IV (KMG-IV): sequencing the most valuable type-strain genomes for metagenomic binning, comparative biology and taxonomic classification.</title>
        <authorList>
            <person name="Goeker M."/>
        </authorList>
    </citation>
    <scope>NUCLEOTIDE SEQUENCE [LARGE SCALE GENOMIC DNA]</scope>
    <source>
        <strain evidence="8 9">DSM 23240</strain>
    </source>
</reference>
<dbReference type="InterPro" id="IPR005914">
    <property type="entry name" value="Acac_CoA_synth"/>
</dbReference>
<dbReference type="Gene3D" id="3.40.50.1820">
    <property type="entry name" value="alpha/beta hydrolase"/>
    <property type="match status" value="1"/>
</dbReference>
<dbReference type="NCBIfam" id="TIGR01217">
    <property type="entry name" value="ac_ac_CoA_syn"/>
    <property type="match status" value="1"/>
</dbReference>
<dbReference type="PANTHER" id="PTHR42921:SF1">
    <property type="entry name" value="ACETOACETYL-COA SYNTHETASE"/>
    <property type="match status" value="1"/>
</dbReference>
<dbReference type="InterPro" id="IPR036736">
    <property type="entry name" value="ACP-like_sf"/>
</dbReference>
<feature type="domain" description="Carrier" evidence="7">
    <location>
        <begin position="681"/>
        <end position="756"/>
    </location>
</feature>
<dbReference type="GO" id="GO:0031177">
    <property type="term" value="F:phosphopantetheine binding"/>
    <property type="evidence" value="ECO:0007669"/>
    <property type="project" value="InterPro"/>
</dbReference>
<dbReference type="InterPro" id="IPR045851">
    <property type="entry name" value="AMP-bd_C_sf"/>
</dbReference>
<evidence type="ECO:0000256" key="2">
    <source>
        <dbReference type="ARBA" id="ARBA00022450"/>
    </source>
</evidence>
<evidence type="ECO:0000256" key="5">
    <source>
        <dbReference type="ARBA" id="ARBA00022741"/>
    </source>
</evidence>
<dbReference type="InterPro" id="IPR042099">
    <property type="entry name" value="ANL_N_sf"/>
</dbReference>
<dbReference type="Gene3D" id="1.10.1200.10">
    <property type="entry name" value="ACP-like"/>
    <property type="match status" value="1"/>
</dbReference>
<keyword evidence="9" id="KW-1185">Reference proteome</keyword>
<dbReference type="Gene3D" id="3.30.300.30">
    <property type="match status" value="1"/>
</dbReference>
<evidence type="ECO:0000256" key="4">
    <source>
        <dbReference type="ARBA" id="ARBA00022598"/>
    </source>
</evidence>
<dbReference type="InterPro" id="IPR020845">
    <property type="entry name" value="AMP-binding_CS"/>
</dbReference>
<evidence type="ECO:0000313" key="9">
    <source>
        <dbReference type="Proteomes" id="UP000571084"/>
    </source>
</evidence>
<dbReference type="SUPFAM" id="SSF56801">
    <property type="entry name" value="Acetyl-CoA synthetase-like"/>
    <property type="match status" value="1"/>
</dbReference>
<dbReference type="PROSITE" id="PS50075">
    <property type="entry name" value="CARRIER"/>
    <property type="match status" value="1"/>
</dbReference>
<evidence type="ECO:0000313" key="8">
    <source>
        <dbReference type="EMBL" id="MBB5199288.1"/>
    </source>
</evidence>
<comment type="caution">
    <text evidence="8">The sequence shown here is derived from an EMBL/GenBank/DDBJ whole genome shotgun (WGS) entry which is preliminary data.</text>
</comment>
<dbReference type="Gene3D" id="3.40.50.12780">
    <property type="entry name" value="N-terminal domain of ligase-like"/>
    <property type="match status" value="1"/>
</dbReference>
<dbReference type="SUPFAM" id="SSF47336">
    <property type="entry name" value="ACP-like"/>
    <property type="match status" value="1"/>
</dbReference>
<keyword evidence="5" id="KW-0547">Nucleotide-binding</keyword>
<evidence type="ECO:0000256" key="3">
    <source>
        <dbReference type="ARBA" id="ARBA00022553"/>
    </source>
</evidence>
<dbReference type="PROSITE" id="PS00455">
    <property type="entry name" value="AMP_BINDING"/>
    <property type="match status" value="1"/>
</dbReference>
<dbReference type="InterPro" id="IPR029058">
    <property type="entry name" value="AB_hydrolase_fold"/>
</dbReference>
<proteinExistence type="inferred from homology"/>
<sequence length="1055" mass="115817">MESSAFLVEKYGLDTSPYSTTYHARQTLGLSSQMTDFTHFLEANTGQIFPNYQVLHDYSVREYATFWECFLRWSKGLAWSGSMTPVCVGKDCEHAEFFPQVRLNYADNLLNLTVAGADAPALTACHWDGRRVQLTRGELRNRVARLAQALSALGVQEGDHVVGLMRNDEQAVVAALAITALGATLSTAATEMGFETILDRFLPLNPRVLFAHVTNRACDTGVSLADNVTALANAMPSLHSIVRLDEGILPNTIAQAIYSLESLCEMGDASRCEWQRFSFNQPLFIMFSSGTTGKPKCIVHGAGGTLLEHLKEHRLHSDLRPGEKLFFHTSCAWMMWNWQLSALASGVEILTFDGPISSANTLWQLVADENVTVFGTSPAYLKMSQYAGLAPGLQFEIGALRAILSTGSVLYDAQFDWVHDHVKPLPLQSISGGTDILGCFVLGNPDLPVVTGMAQCKSLALDVQSWQEGKRCDGVGQLICANPFPSRPLGFFGDADGTQFHAAYFAENQGVWTHGDFIEFSEEGAARMHGRSDGLLNVRGVNVGPGEIYRILNDLAFVREAIVVQQQRSTISAGYADRPEARTVLLIVLQSGVKLTSALATQIRRDLAQRASSAHVPDQIIAVDALPVTHSGKLSDKAVRDAVNGSAVVNAAALRNPECLKAIQNHPSLHLTGGKLPPVGTSLEQLERHLIAQWENVLTIAPIGREENFFDLGGHSLLAVRLLAEINRSTGHVIALPTFLNAPTVAGLGAAIFHRAQTLTVPVPVLMRSGSGTPLFLAPSVSGSIMECWTLISTLQTQRPVHGLLAQGLDGEQPVQLRAEDMAASYIEQIRIVQPSGPYTLIGYSFGGLIALEIAQQLQRCGEQIELLCLLDTYVHKHWLPRSARLRHLGKSIKRHYHSLNTVPASQILSYLMDRMPRPFGLMAQRTDAFTMGLPPALRRVREGMWAAMKAYKTPPYDASIVVYLRAAIRQEEWGNPIIRLRHLAQGGLAIVEVPGDHNNMLSEPNVQVVAAALDRVLNGDLCFIETNKYSFSESVNLRWWHQLKRRLSRSWLLD</sequence>
<dbReference type="Pfam" id="PF00975">
    <property type="entry name" value="Thioesterase"/>
    <property type="match status" value="1"/>
</dbReference>
<dbReference type="PANTHER" id="PTHR42921">
    <property type="entry name" value="ACETOACETYL-COA SYNTHETASE"/>
    <property type="match status" value="1"/>
</dbReference>
<dbReference type="Proteomes" id="UP000571084">
    <property type="component" value="Unassembled WGS sequence"/>
</dbReference>
<dbReference type="InterPro" id="IPR020802">
    <property type="entry name" value="TesA-like"/>
</dbReference>
<dbReference type="GO" id="GO:0006629">
    <property type="term" value="P:lipid metabolic process"/>
    <property type="evidence" value="ECO:0007669"/>
    <property type="project" value="InterPro"/>
</dbReference>
<dbReference type="InterPro" id="IPR006162">
    <property type="entry name" value="Ppantetheine_attach_site"/>
</dbReference>
<dbReference type="SMART" id="SM00824">
    <property type="entry name" value="PKS_TE"/>
    <property type="match status" value="1"/>
</dbReference>
<dbReference type="Pfam" id="PF00550">
    <property type="entry name" value="PP-binding"/>
    <property type="match status" value="1"/>
</dbReference>
<dbReference type="Pfam" id="PF00501">
    <property type="entry name" value="AMP-binding"/>
    <property type="match status" value="1"/>
</dbReference>